<evidence type="ECO:0000313" key="1">
    <source>
        <dbReference type="EMBL" id="ARU92989.1"/>
    </source>
</evidence>
<dbReference type="EMBL" id="CP015581">
    <property type="protein sequence ID" value="ARU97027.1"/>
    <property type="molecule type" value="Genomic_DNA"/>
</dbReference>
<protein>
    <submittedName>
        <fullName evidence="1">Uncharacterized protein</fullName>
    </submittedName>
</protein>
<dbReference type="Proteomes" id="UP000195729">
    <property type="component" value="Chromosome"/>
</dbReference>
<name>A0A1Y0LGP7_TATCI</name>
<evidence type="ECO:0000313" key="4">
    <source>
        <dbReference type="Proteomes" id="UP000195814"/>
    </source>
</evidence>
<dbReference type="AlphaFoldDB" id="A0A1Y0LGP7"/>
<reference evidence="3 4" key="1">
    <citation type="submission" date="2016-05" db="EMBL/GenBank/DDBJ databases">
        <title>Complete genome sequence of two 2,5-diketo-D-glunonic acid producing strain Tatumella citrea.</title>
        <authorList>
            <person name="Duan C."/>
            <person name="Yang J."/>
            <person name="Yang S."/>
        </authorList>
    </citation>
    <scope>NUCLEOTIDE SEQUENCE [LARGE SCALE GENOMIC DNA]</scope>
    <source>
        <strain evidence="2 3">ATCC 39140</strain>
        <strain evidence="1 4">DSM 13699</strain>
    </source>
</reference>
<gene>
    <name evidence="1" type="ORF">A7K98_03750</name>
    <name evidence="2" type="ORF">A7K99_03750</name>
</gene>
<dbReference type="KEGG" id="tci:A7K98_03750"/>
<sequence length="64" mass="6815">MNILIKASRDAGGDLRLVKQNRVIGSDAAGRTAFRQTFTGAVIRGETRHIADCSDSGIYVTCCG</sequence>
<evidence type="ECO:0000313" key="3">
    <source>
        <dbReference type="Proteomes" id="UP000195729"/>
    </source>
</evidence>
<proteinExistence type="predicted"/>
<dbReference type="EMBL" id="CP015579">
    <property type="protein sequence ID" value="ARU92989.1"/>
    <property type="molecule type" value="Genomic_DNA"/>
</dbReference>
<accession>A0A1Y0LGP7</accession>
<organism evidence="1 4">
    <name type="scientific">Tatumella citrea</name>
    <name type="common">Pantoea citrea</name>
    <dbReference type="NCBI Taxonomy" id="53336"/>
    <lineage>
        <taxon>Bacteria</taxon>
        <taxon>Pseudomonadati</taxon>
        <taxon>Pseudomonadota</taxon>
        <taxon>Gammaproteobacteria</taxon>
        <taxon>Enterobacterales</taxon>
        <taxon>Erwiniaceae</taxon>
        <taxon>Tatumella</taxon>
    </lineage>
</organism>
<dbReference type="Proteomes" id="UP000195814">
    <property type="component" value="Chromosome"/>
</dbReference>
<evidence type="ECO:0000313" key="2">
    <source>
        <dbReference type="EMBL" id="ARU97027.1"/>
    </source>
</evidence>
<keyword evidence="3" id="KW-1185">Reference proteome</keyword>